<keyword evidence="1" id="KW-0812">Transmembrane</keyword>
<evidence type="ECO:0000256" key="1">
    <source>
        <dbReference type="SAM" id="Phobius"/>
    </source>
</evidence>
<comment type="caution">
    <text evidence="2">The sequence shown here is derived from an EMBL/GenBank/DDBJ whole genome shotgun (WGS) entry which is preliminary data.</text>
</comment>
<keyword evidence="1" id="KW-1133">Transmembrane helix</keyword>
<name>A0ABQ1E7L4_9CLOT</name>
<feature type="transmembrane region" description="Helical" evidence="1">
    <location>
        <begin position="140"/>
        <end position="163"/>
    </location>
</feature>
<feature type="transmembrane region" description="Helical" evidence="1">
    <location>
        <begin position="32"/>
        <end position="50"/>
    </location>
</feature>
<dbReference type="Proteomes" id="UP000663802">
    <property type="component" value="Unassembled WGS sequence"/>
</dbReference>
<dbReference type="RefSeq" id="WP_206868702.1">
    <property type="nucleotide sequence ID" value="NZ_BMBA01000001.1"/>
</dbReference>
<evidence type="ECO:0000313" key="2">
    <source>
        <dbReference type="EMBL" id="GFZ30666.1"/>
    </source>
</evidence>
<feature type="transmembrane region" description="Helical" evidence="1">
    <location>
        <begin position="98"/>
        <end position="120"/>
    </location>
</feature>
<feature type="transmembrane region" description="Helical" evidence="1">
    <location>
        <begin position="170"/>
        <end position="195"/>
    </location>
</feature>
<keyword evidence="1" id="KW-0472">Membrane</keyword>
<dbReference type="Pfam" id="PF04474">
    <property type="entry name" value="DUF554"/>
    <property type="match status" value="1"/>
</dbReference>
<sequence length="226" mass="23521">MLGTLVNFGAIVIGGILGLLLKGGIPEKLSKTIMNGLALCVLYIGISGTLKGDNPLLIIISIAVGALIGELIDIDNLLSKFGVFIEEKFNKMTKNSPIAEGFVTSSLLFCVGAMAIVGSLQSGLEGNHTVLFNKSILDGISSIVFASTLGIGVIFSAFAVLIYQGAITLLATLIQGILTTTVINSMTAVGSLLIIGLSFNMLGITKIKVANLLPAIIIPMIYSFFA</sequence>
<proteinExistence type="predicted"/>
<dbReference type="PANTHER" id="PTHR36111:SF2">
    <property type="entry name" value="INNER MEMBRANE PROTEIN"/>
    <property type="match status" value="1"/>
</dbReference>
<organism evidence="2 3">
    <name type="scientific">Clostridium zeae</name>
    <dbReference type="NCBI Taxonomy" id="2759022"/>
    <lineage>
        <taxon>Bacteria</taxon>
        <taxon>Bacillati</taxon>
        <taxon>Bacillota</taxon>
        <taxon>Clostridia</taxon>
        <taxon>Eubacteriales</taxon>
        <taxon>Clostridiaceae</taxon>
        <taxon>Clostridium</taxon>
    </lineage>
</organism>
<protein>
    <submittedName>
        <fullName evidence="2">Membrane protein</fullName>
    </submittedName>
</protein>
<dbReference type="PANTHER" id="PTHR36111">
    <property type="entry name" value="INNER MEMBRANE PROTEIN-RELATED"/>
    <property type="match status" value="1"/>
</dbReference>
<evidence type="ECO:0000313" key="3">
    <source>
        <dbReference type="Proteomes" id="UP000663802"/>
    </source>
</evidence>
<dbReference type="InterPro" id="IPR007563">
    <property type="entry name" value="DUF554"/>
</dbReference>
<dbReference type="EMBL" id="BMBA01000001">
    <property type="protein sequence ID" value="GFZ30666.1"/>
    <property type="molecule type" value="Genomic_DNA"/>
</dbReference>
<reference evidence="2 3" key="1">
    <citation type="journal article" date="2021" name="Int. J. Syst. Evol. Microbiol.">
        <title>Clostridium zeae sp. nov., isolated from corn silage.</title>
        <authorList>
            <person name="Kobayashi H."/>
            <person name="Tanizawa Y."/>
            <person name="Yagura M."/>
            <person name="Sakamoto M."/>
            <person name="Ohkuma M."/>
            <person name="Tohno M."/>
        </authorList>
    </citation>
    <scope>NUCLEOTIDE SEQUENCE [LARGE SCALE GENOMIC DNA]</scope>
    <source>
        <strain evidence="2 3">CSC2</strain>
    </source>
</reference>
<accession>A0ABQ1E7L4</accession>
<keyword evidence="3" id="KW-1185">Reference proteome</keyword>
<feature type="transmembrane region" description="Helical" evidence="1">
    <location>
        <begin position="6"/>
        <end position="25"/>
    </location>
</feature>
<feature type="transmembrane region" description="Helical" evidence="1">
    <location>
        <begin position="56"/>
        <end position="78"/>
    </location>
</feature>
<gene>
    <name evidence="2" type="ORF">CSC2_11920</name>
</gene>